<evidence type="ECO:0000313" key="2">
    <source>
        <dbReference type="Proteomes" id="UP000299102"/>
    </source>
</evidence>
<organism evidence="1 2">
    <name type="scientific">Eumeta variegata</name>
    <name type="common">Bagworm moth</name>
    <name type="synonym">Eumeta japonica</name>
    <dbReference type="NCBI Taxonomy" id="151549"/>
    <lineage>
        <taxon>Eukaryota</taxon>
        <taxon>Metazoa</taxon>
        <taxon>Ecdysozoa</taxon>
        <taxon>Arthropoda</taxon>
        <taxon>Hexapoda</taxon>
        <taxon>Insecta</taxon>
        <taxon>Pterygota</taxon>
        <taxon>Neoptera</taxon>
        <taxon>Endopterygota</taxon>
        <taxon>Lepidoptera</taxon>
        <taxon>Glossata</taxon>
        <taxon>Ditrysia</taxon>
        <taxon>Tineoidea</taxon>
        <taxon>Psychidae</taxon>
        <taxon>Oiketicinae</taxon>
        <taxon>Eumeta</taxon>
    </lineage>
</organism>
<accession>A0A4C1U388</accession>
<evidence type="ECO:0000313" key="1">
    <source>
        <dbReference type="EMBL" id="GBP20739.1"/>
    </source>
</evidence>
<protein>
    <submittedName>
        <fullName evidence="1">Uncharacterized protein</fullName>
    </submittedName>
</protein>
<comment type="caution">
    <text evidence="1">The sequence shown here is derived from an EMBL/GenBank/DDBJ whole genome shotgun (WGS) entry which is preliminary data.</text>
</comment>
<name>A0A4C1U388_EUMVA</name>
<sequence length="195" mass="21624">MAAATARVQSLTAHACVCTFTELSNFGAKSIRIFSKQCQLTVGISSENESRYKYYHNGFCCGRDGGEGVAIESANVSSLNQKVTGSDSDHGRIERQVSIEPELCASLDTLSHRSRIVTASVMVVHGITTPIHRRGSDENANSTLLLKKRRGRICLSSRVTWLAQRDGPFLRNILQPYLFGWHKLNFLCKHYASTM</sequence>
<dbReference type="EMBL" id="BGZK01000122">
    <property type="protein sequence ID" value="GBP20739.1"/>
    <property type="molecule type" value="Genomic_DNA"/>
</dbReference>
<proteinExistence type="predicted"/>
<dbReference type="AlphaFoldDB" id="A0A4C1U388"/>
<gene>
    <name evidence="1" type="ORF">EVAR_14464_1</name>
</gene>
<reference evidence="1 2" key="1">
    <citation type="journal article" date="2019" name="Commun. Biol.">
        <title>The bagworm genome reveals a unique fibroin gene that provides high tensile strength.</title>
        <authorList>
            <person name="Kono N."/>
            <person name="Nakamura H."/>
            <person name="Ohtoshi R."/>
            <person name="Tomita M."/>
            <person name="Numata K."/>
            <person name="Arakawa K."/>
        </authorList>
    </citation>
    <scope>NUCLEOTIDE SEQUENCE [LARGE SCALE GENOMIC DNA]</scope>
</reference>
<dbReference type="Proteomes" id="UP000299102">
    <property type="component" value="Unassembled WGS sequence"/>
</dbReference>
<keyword evidence="2" id="KW-1185">Reference proteome</keyword>